<dbReference type="InterPro" id="IPR027417">
    <property type="entry name" value="P-loop_NTPase"/>
</dbReference>
<dbReference type="PANTHER" id="PTHR34488">
    <property type="entry name" value="SI:CH211-245H14.1-RELATED"/>
    <property type="match status" value="1"/>
</dbReference>
<gene>
    <name evidence="5" type="ORF">E1301_Tti022834</name>
</gene>
<evidence type="ECO:0000256" key="2">
    <source>
        <dbReference type="ARBA" id="ARBA00022741"/>
    </source>
</evidence>
<comment type="caution">
    <text evidence="5">The sequence shown here is derived from an EMBL/GenBank/DDBJ whole genome shotgun (WGS) entry which is preliminary data.</text>
</comment>
<evidence type="ECO:0000256" key="1">
    <source>
        <dbReference type="ARBA" id="ARBA00008535"/>
    </source>
</evidence>
<dbReference type="PANTHER" id="PTHR34488:SF1">
    <property type="entry name" value="SI:CH211-245H14.1-RELATED"/>
    <property type="match status" value="1"/>
</dbReference>
<dbReference type="AlphaFoldDB" id="A0A5A9P5U1"/>
<dbReference type="Gene3D" id="3.40.50.300">
    <property type="entry name" value="P-loop containing nucleotide triphosphate hydrolases"/>
    <property type="match status" value="1"/>
</dbReference>
<feature type="domain" description="AIG1-type G" evidence="4">
    <location>
        <begin position="208"/>
        <end position="385"/>
    </location>
</feature>
<evidence type="ECO:0000313" key="6">
    <source>
        <dbReference type="Proteomes" id="UP000324632"/>
    </source>
</evidence>
<keyword evidence="6" id="KW-1185">Reference proteome</keyword>
<feature type="region of interest" description="Disordered" evidence="3">
    <location>
        <begin position="1"/>
        <end position="21"/>
    </location>
</feature>
<dbReference type="SUPFAM" id="SSF52540">
    <property type="entry name" value="P-loop containing nucleoside triphosphate hydrolases"/>
    <property type="match status" value="1"/>
</dbReference>
<dbReference type="GO" id="GO:0005525">
    <property type="term" value="F:GTP binding"/>
    <property type="evidence" value="ECO:0007669"/>
    <property type="project" value="InterPro"/>
</dbReference>
<dbReference type="Proteomes" id="UP000324632">
    <property type="component" value="Chromosome 9"/>
</dbReference>
<name>A0A5A9P5U1_9TELE</name>
<organism evidence="5 6">
    <name type="scientific">Triplophysa tibetana</name>
    <dbReference type="NCBI Taxonomy" id="1572043"/>
    <lineage>
        <taxon>Eukaryota</taxon>
        <taxon>Metazoa</taxon>
        <taxon>Chordata</taxon>
        <taxon>Craniata</taxon>
        <taxon>Vertebrata</taxon>
        <taxon>Euteleostomi</taxon>
        <taxon>Actinopterygii</taxon>
        <taxon>Neopterygii</taxon>
        <taxon>Teleostei</taxon>
        <taxon>Ostariophysi</taxon>
        <taxon>Cypriniformes</taxon>
        <taxon>Nemacheilidae</taxon>
        <taxon>Triplophysa</taxon>
    </lineage>
</organism>
<dbReference type="EMBL" id="SOYY01000009">
    <property type="protein sequence ID" value="KAA0717283.1"/>
    <property type="molecule type" value="Genomic_DNA"/>
</dbReference>
<evidence type="ECO:0000313" key="5">
    <source>
        <dbReference type="EMBL" id="KAA0717283.1"/>
    </source>
</evidence>
<dbReference type="InterPro" id="IPR006703">
    <property type="entry name" value="G_AIG1"/>
</dbReference>
<dbReference type="Pfam" id="PF04548">
    <property type="entry name" value="AIG1"/>
    <property type="match status" value="1"/>
</dbReference>
<comment type="similarity">
    <text evidence="1">Belongs to the TRAFAC class TrmE-Era-EngA-EngB-Septin-like GTPase superfamily. AIG1/Toc34/Toc159-like paraseptin GTPase family. IAN subfamily.</text>
</comment>
<evidence type="ECO:0000256" key="3">
    <source>
        <dbReference type="SAM" id="MobiDB-lite"/>
    </source>
</evidence>
<protein>
    <recommendedName>
        <fullName evidence="4">AIG1-type G domain-containing protein</fullName>
    </recommendedName>
</protein>
<proteinExistence type="inferred from homology"/>
<sequence length="449" mass="51042">MRSNLTIDMQPECQERGGASSDNDSFVVITTDELCTIAGNKYYIHIAGNMLRAHHVHMRNVLQQIPGLDEVKSVDKCDIILVICAVVSRAGTDIEAALNSLNKLSESKPSVLMVLHHTFDRERIVPESSNCVNRKNTLTLDILFHEDEGLLKCKKNEEALDRMQQWMLPHTEKKSWYDSFHDIWDRLKQWTNTFFSSQTDLTVASELMIVLLGISESGKTAVGNMVRKEMGKADVSTAIQNIMVERGRVAGEKVSLMDTPDWFNSGLSPEEIKENIQFCISMCSSKPYAVLLVIPVKHLTKEEEKIMENMNKILDNSCWERVMIIFSTDDQENQNIELLKQHQNVKNLMDNCGNRVYFAQTGNSAQVSDILKKIEEMVAGKEGSGDVFKLTESDMKSAIAKYEHGYIERVRNYIKIKTKGLQQQFWISKGSAVCQLSEQIDEEDDFEKV</sequence>
<reference evidence="5 6" key="1">
    <citation type="journal article" date="2019" name="Mol. Ecol. Resour.">
        <title>Chromosome-level genome assembly of Triplophysa tibetana, a fish adapted to the harsh high-altitude environment of the Tibetan Plateau.</title>
        <authorList>
            <person name="Yang X."/>
            <person name="Liu H."/>
            <person name="Ma Z."/>
            <person name="Zou Y."/>
            <person name="Zou M."/>
            <person name="Mao Y."/>
            <person name="Li X."/>
            <person name="Wang H."/>
            <person name="Chen T."/>
            <person name="Wang W."/>
            <person name="Yang R."/>
        </authorList>
    </citation>
    <scope>NUCLEOTIDE SEQUENCE [LARGE SCALE GENOMIC DNA]</scope>
    <source>
        <strain evidence="5">TTIB1903HZAU</strain>
        <tissue evidence="5">Muscle</tissue>
    </source>
</reference>
<accession>A0A5A9P5U1</accession>
<keyword evidence="2" id="KW-0547">Nucleotide-binding</keyword>
<evidence type="ECO:0000259" key="4">
    <source>
        <dbReference type="Pfam" id="PF04548"/>
    </source>
</evidence>